<organism evidence="2 3">
    <name type="scientific">Aspergillus novofumigatus (strain IBT 16806)</name>
    <dbReference type="NCBI Taxonomy" id="1392255"/>
    <lineage>
        <taxon>Eukaryota</taxon>
        <taxon>Fungi</taxon>
        <taxon>Dikarya</taxon>
        <taxon>Ascomycota</taxon>
        <taxon>Pezizomycotina</taxon>
        <taxon>Eurotiomycetes</taxon>
        <taxon>Eurotiomycetidae</taxon>
        <taxon>Eurotiales</taxon>
        <taxon>Aspergillaceae</taxon>
        <taxon>Aspergillus</taxon>
        <taxon>Aspergillus subgen. Fumigati</taxon>
    </lineage>
</organism>
<name>A0A2I1BVC6_ASPN1</name>
<sequence>MCSYTEYTACNQNKTVKGSLSTVASLLVLANVVIAGCSTLSFTTSDDGIVHWFDPNAGEIRDPLDCAGGHAPPKTNVPGCAGWQMHSFPYDDHEYSDTSRYWKQHHAFNHFAPSQSSNSTTHGNGTSSTSGTAAPSSPTNNKGHMLDGSLIAVAGAAIGAVALI</sequence>
<evidence type="ECO:0000313" key="2">
    <source>
        <dbReference type="EMBL" id="PKX89319.1"/>
    </source>
</evidence>
<proteinExistence type="predicted"/>
<comment type="caution">
    <text evidence="2">The sequence shown here is derived from an EMBL/GenBank/DDBJ whole genome shotgun (WGS) entry which is preliminary data.</text>
</comment>
<feature type="region of interest" description="Disordered" evidence="1">
    <location>
        <begin position="112"/>
        <end position="141"/>
    </location>
</feature>
<evidence type="ECO:0000313" key="3">
    <source>
        <dbReference type="Proteomes" id="UP000234474"/>
    </source>
</evidence>
<dbReference type="EMBL" id="MSZS01000010">
    <property type="protein sequence ID" value="PKX89319.1"/>
    <property type="molecule type" value="Genomic_DNA"/>
</dbReference>
<dbReference type="AlphaFoldDB" id="A0A2I1BVC6"/>
<dbReference type="VEuPathDB" id="FungiDB:P174DRAFT_507628"/>
<accession>A0A2I1BVC6</accession>
<reference evidence="3" key="1">
    <citation type="journal article" date="2018" name="Proc. Natl. Acad. Sci. U.S.A.">
        <title>Linking secondary metabolites to gene clusters through genome sequencing of six diverse Aspergillus species.</title>
        <authorList>
            <person name="Kaerboelling I."/>
            <person name="Vesth T.C."/>
            <person name="Frisvad J.C."/>
            <person name="Nybo J.L."/>
            <person name="Theobald S."/>
            <person name="Kuo A."/>
            <person name="Bowyer P."/>
            <person name="Matsuda Y."/>
            <person name="Mondo S."/>
            <person name="Lyhne E.K."/>
            <person name="Kogle M.E."/>
            <person name="Clum A."/>
            <person name="Lipzen A."/>
            <person name="Salamov A."/>
            <person name="Ngan C.Y."/>
            <person name="Daum C."/>
            <person name="Chiniquy J."/>
            <person name="Barry K."/>
            <person name="LaButti K."/>
            <person name="Haridas S."/>
            <person name="Simmons B.A."/>
            <person name="Magnuson J.K."/>
            <person name="Mortensen U.H."/>
            <person name="Larsen T.O."/>
            <person name="Grigoriev I.V."/>
            <person name="Baker S.E."/>
            <person name="Andersen M.R."/>
        </authorList>
    </citation>
    <scope>NUCLEOTIDE SEQUENCE [LARGE SCALE GENOMIC DNA]</scope>
    <source>
        <strain evidence="3">IBT 16806</strain>
    </source>
</reference>
<evidence type="ECO:0000256" key="1">
    <source>
        <dbReference type="SAM" id="MobiDB-lite"/>
    </source>
</evidence>
<keyword evidence="3" id="KW-1185">Reference proteome</keyword>
<protein>
    <submittedName>
        <fullName evidence="2">Uncharacterized protein</fullName>
    </submittedName>
</protein>
<dbReference type="GeneID" id="36538726"/>
<feature type="compositionally biased region" description="Low complexity" evidence="1">
    <location>
        <begin position="116"/>
        <end position="140"/>
    </location>
</feature>
<gene>
    <name evidence="2" type="ORF">P174DRAFT_507628</name>
</gene>
<dbReference type="STRING" id="1392255.A0A2I1BVC6"/>
<dbReference type="RefSeq" id="XP_024677914.1">
    <property type="nucleotide sequence ID" value="XM_024831389.1"/>
</dbReference>
<dbReference type="Proteomes" id="UP000234474">
    <property type="component" value="Unassembled WGS sequence"/>
</dbReference>
<dbReference type="OrthoDB" id="3942074at2759"/>